<dbReference type="SUPFAM" id="SSF47862">
    <property type="entry name" value="Saposin"/>
    <property type="match status" value="1"/>
</dbReference>
<dbReference type="AlphaFoldDB" id="A0A820KP50"/>
<evidence type="ECO:0000313" key="2">
    <source>
        <dbReference type="Proteomes" id="UP000663844"/>
    </source>
</evidence>
<dbReference type="Gene3D" id="1.10.225.10">
    <property type="entry name" value="Saposin-like"/>
    <property type="match status" value="1"/>
</dbReference>
<reference evidence="1" key="1">
    <citation type="submission" date="2021-02" db="EMBL/GenBank/DDBJ databases">
        <authorList>
            <person name="Nowell W R."/>
        </authorList>
    </citation>
    <scope>NUCLEOTIDE SEQUENCE</scope>
</reference>
<name>A0A820KP50_9BILA</name>
<protein>
    <submittedName>
        <fullName evidence="1">Uncharacterized protein</fullName>
    </submittedName>
</protein>
<accession>A0A820KP50</accession>
<dbReference type="EMBL" id="CAJOAZ010020078">
    <property type="protein sequence ID" value="CAF4342747.1"/>
    <property type="molecule type" value="Genomic_DNA"/>
</dbReference>
<dbReference type="Proteomes" id="UP000663844">
    <property type="component" value="Unassembled WGS sequence"/>
</dbReference>
<gene>
    <name evidence="1" type="ORF">OXD698_LOCUS48327</name>
</gene>
<organism evidence="1 2">
    <name type="scientific">Adineta steineri</name>
    <dbReference type="NCBI Taxonomy" id="433720"/>
    <lineage>
        <taxon>Eukaryota</taxon>
        <taxon>Metazoa</taxon>
        <taxon>Spiralia</taxon>
        <taxon>Gnathifera</taxon>
        <taxon>Rotifera</taxon>
        <taxon>Eurotatoria</taxon>
        <taxon>Bdelloidea</taxon>
        <taxon>Adinetida</taxon>
        <taxon>Adinetidae</taxon>
        <taxon>Adineta</taxon>
    </lineage>
</organism>
<evidence type="ECO:0000313" key="1">
    <source>
        <dbReference type="EMBL" id="CAF4342747.1"/>
    </source>
</evidence>
<sequence>LGSFKDACNALMENDGTRLMHSLVNDMEGNDLCRLFGICPKKMSLLDNMAINDDKNKCQRCIDDFTRRKHIAEKLVNHSAEFLEHLCGQLPQKDDCIKTVDESISALANFVRSLVDLVKFFKRY</sequence>
<dbReference type="InterPro" id="IPR011001">
    <property type="entry name" value="Saposin-like"/>
</dbReference>
<proteinExistence type="predicted"/>
<comment type="caution">
    <text evidence="1">The sequence shown here is derived from an EMBL/GenBank/DDBJ whole genome shotgun (WGS) entry which is preliminary data.</text>
</comment>
<feature type="non-terminal residue" evidence="1">
    <location>
        <position position="1"/>
    </location>
</feature>